<reference evidence="6 7" key="1">
    <citation type="journal article" date="2016" name="Nat. Commun.">
        <title>Thousands of microbial genomes shed light on interconnected biogeochemical processes in an aquifer system.</title>
        <authorList>
            <person name="Anantharaman K."/>
            <person name="Brown C.T."/>
            <person name="Hug L.A."/>
            <person name="Sharon I."/>
            <person name="Castelle C.J."/>
            <person name="Probst A.J."/>
            <person name="Thomas B.C."/>
            <person name="Singh A."/>
            <person name="Wilkins M.J."/>
            <person name="Karaoz U."/>
            <person name="Brodie E.L."/>
            <person name="Williams K.H."/>
            <person name="Hubbard S.S."/>
            <person name="Banfield J.F."/>
        </authorList>
    </citation>
    <scope>NUCLEOTIDE SEQUENCE [LARGE SCALE GENOMIC DNA]</scope>
</reference>
<evidence type="ECO:0000313" key="7">
    <source>
        <dbReference type="Proteomes" id="UP000176787"/>
    </source>
</evidence>
<evidence type="ECO:0000259" key="4">
    <source>
        <dbReference type="Pfam" id="PF00437"/>
    </source>
</evidence>
<dbReference type="STRING" id="1801726.A3H02_01485"/>
<evidence type="ECO:0000256" key="1">
    <source>
        <dbReference type="ARBA" id="ARBA00006611"/>
    </source>
</evidence>
<dbReference type="CDD" id="cd01129">
    <property type="entry name" value="PulE-GspE-like"/>
    <property type="match status" value="1"/>
</dbReference>
<sequence length="584" mass="65319">MIIAAEQLKAFLLDSGLVLKSDIEDGENKAQKENKDLGTVLVEEGKLSKDDLIHLQGYILGMPFVNLIEEKIPKEILEIVPEPIAKSHNIVAYGKNGDVLEVAMLNPQDLEAIEFIKKKTNFKILARLTDLASMKYVLSQYQKGLAAEFKEIIGREASGFQPIKIEGEKEIPEEDLKKAAQDLPVVKIVDTLIRHAILQRASDIHIEPMENEVLARYRIDGILRDAMVLPKKISSSVVARIKVLSNLRLDERRLPQDGRFKIETPEEKVSFRVSILPTYYGEKVVLRLLVESAKGFTLESLGFSNDNIDKLHKAIRKPVGMVLATGPTGSGKTTTLYTVLDILNTPEVNISTIEDPIEYQIPRINQTQVKPDIGYTFANGLRSLLRQDPNVIMVGEIRDNETASLAVNASLTGHLVLSTLHTNSAAGAIPRLIDMKVEPFLIASTLEVIIAQRLVRKLCKNAKSYKPPKRQIDDLSKEINLEKVLETLRKERIIKPEQKIEDVEFFEPQPSGDCPDGYSDRVGIHEVLEVTQSVKNLIINRASAEEIERRAKSEGMLTMFEDGFVKAAKGITSLEEVLRVTKIE</sequence>
<feature type="domain" description="Bacterial type II secretion system protein E" evidence="4">
    <location>
        <begin position="180"/>
        <end position="579"/>
    </location>
</feature>
<keyword evidence="2" id="KW-0547">Nucleotide-binding</keyword>
<evidence type="ECO:0000259" key="5">
    <source>
        <dbReference type="Pfam" id="PF05157"/>
    </source>
</evidence>
<dbReference type="AlphaFoldDB" id="A0A1G2F2A1"/>
<dbReference type="Pfam" id="PF05157">
    <property type="entry name" value="MshEN"/>
    <property type="match status" value="1"/>
</dbReference>
<dbReference type="InterPro" id="IPR007831">
    <property type="entry name" value="T2SS_GspE_N"/>
</dbReference>
<proteinExistence type="inferred from homology"/>
<dbReference type="GO" id="GO:0016887">
    <property type="term" value="F:ATP hydrolysis activity"/>
    <property type="evidence" value="ECO:0007669"/>
    <property type="project" value="TreeGrafter"/>
</dbReference>
<evidence type="ECO:0000313" key="6">
    <source>
        <dbReference type="EMBL" id="OGZ31718.1"/>
    </source>
</evidence>
<organism evidence="6 7">
    <name type="scientific">Candidatus Niyogibacteria bacterium RIFCSPLOWO2_12_FULL_41_13</name>
    <dbReference type="NCBI Taxonomy" id="1801726"/>
    <lineage>
        <taxon>Bacteria</taxon>
        <taxon>Candidatus Niyogiibacteriota</taxon>
    </lineage>
</organism>
<accession>A0A1G2F2A1</accession>
<dbReference type="SUPFAM" id="SSF52540">
    <property type="entry name" value="P-loop containing nucleoside triphosphate hydrolases"/>
    <property type="match status" value="1"/>
</dbReference>
<dbReference type="EMBL" id="MHMS01000023">
    <property type="protein sequence ID" value="OGZ31718.1"/>
    <property type="molecule type" value="Genomic_DNA"/>
</dbReference>
<gene>
    <name evidence="6" type="ORF">A3H02_01485</name>
</gene>
<name>A0A1G2F2A1_9BACT</name>
<protein>
    <recommendedName>
        <fullName evidence="8">AAA+ ATPase domain-containing protein</fullName>
    </recommendedName>
</protein>
<dbReference type="GO" id="GO:0005886">
    <property type="term" value="C:plasma membrane"/>
    <property type="evidence" value="ECO:0007669"/>
    <property type="project" value="TreeGrafter"/>
</dbReference>
<dbReference type="Gene3D" id="3.30.300.160">
    <property type="entry name" value="Type II secretion system, protein E, N-terminal domain"/>
    <property type="match status" value="1"/>
</dbReference>
<dbReference type="Gene3D" id="3.40.50.300">
    <property type="entry name" value="P-loop containing nucleotide triphosphate hydrolases"/>
    <property type="match status" value="1"/>
</dbReference>
<dbReference type="InterPro" id="IPR001482">
    <property type="entry name" value="T2SS/T4SS_dom"/>
</dbReference>
<dbReference type="PANTHER" id="PTHR30258:SF1">
    <property type="entry name" value="PROTEIN TRANSPORT PROTEIN HOFB HOMOLOG"/>
    <property type="match status" value="1"/>
</dbReference>
<evidence type="ECO:0000256" key="3">
    <source>
        <dbReference type="ARBA" id="ARBA00022840"/>
    </source>
</evidence>
<dbReference type="Pfam" id="PF00437">
    <property type="entry name" value="T2SSE"/>
    <property type="match status" value="1"/>
</dbReference>
<dbReference type="SUPFAM" id="SSF160246">
    <property type="entry name" value="EspE N-terminal domain-like"/>
    <property type="match status" value="1"/>
</dbReference>
<comment type="similarity">
    <text evidence="1">Belongs to the GSP E family.</text>
</comment>
<evidence type="ECO:0008006" key="8">
    <source>
        <dbReference type="Google" id="ProtNLM"/>
    </source>
</evidence>
<dbReference type="FunFam" id="3.40.50.300:FF:000398">
    <property type="entry name" value="Type IV pilus assembly ATPase PilB"/>
    <property type="match status" value="1"/>
</dbReference>
<feature type="domain" description="Type II secretion system protein GspE N-terminal" evidence="5">
    <location>
        <begin position="60"/>
        <end position="144"/>
    </location>
</feature>
<dbReference type="InterPro" id="IPR037257">
    <property type="entry name" value="T2SS_E_N_sf"/>
</dbReference>
<evidence type="ECO:0000256" key="2">
    <source>
        <dbReference type="ARBA" id="ARBA00022741"/>
    </source>
</evidence>
<keyword evidence="3" id="KW-0067">ATP-binding</keyword>
<dbReference type="Gene3D" id="3.30.450.90">
    <property type="match status" value="1"/>
</dbReference>
<dbReference type="GO" id="GO:0005524">
    <property type="term" value="F:ATP binding"/>
    <property type="evidence" value="ECO:0007669"/>
    <property type="project" value="UniProtKB-KW"/>
</dbReference>
<dbReference type="PANTHER" id="PTHR30258">
    <property type="entry name" value="TYPE II SECRETION SYSTEM PROTEIN GSPE-RELATED"/>
    <property type="match status" value="1"/>
</dbReference>
<dbReference type="Proteomes" id="UP000176787">
    <property type="component" value="Unassembled WGS sequence"/>
</dbReference>
<dbReference type="InterPro" id="IPR027417">
    <property type="entry name" value="P-loop_NTPase"/>
</dbReference>
<comment type="caution">
    <text evidence="6">The sequence shown here is derived from an EMBL/GenBank/DDBJ whole genome shotgun (WGS) entry which is preliminary data.</text>
</comment>